<feature type="domain" description="LysM" evidence="4">
    <location>
        <begin position="25"/>
        <end position="68"/>
    </location>
</feature>
<feature type="chain" id="PRO_5046332060" evidence="3">
    <location>
        <begin position="25"/>
        <end position="265"/>
    </location>
</feature>
<feature type="signal peptide" evidence="3">
    <location>
        <begin position="1"/>
        <end position="24"/>
    </location>
</feature>
<feature type="domain" description="LysM" evidence="4">
    <location>
        <begin position="87"/>
        <end position="130"/>
    </location>
</feature>
<dbReference type="InterPro" id="IPR010611">
    <property type="entry name" value="3D_dom"/>
</dbReference>
<dbReference type="Pfam" id="PF01476">
    <property type="entry name" value="LysM"/>
    <property type="match status" value="2"/>
</dbReference>
<evidence type="ECO:0000313" key="6">
    <source>
        <dbReference type="Proteomes" id="UP000198647"/>
    </source>
</evidence>
<dbReference type="SMART" id="SM00257">
    <property type="entry name" value="LysM"/>
    <property type="match status" value="2"/>
</dbReference>
<evidence type="ECO:0000256" key="3">
    <source>
        <dbReference type="SAM" id="SignalP"/>
    </source>
</evidence>
<dbReference type="Proteomes" id="UP000198647">
    <property type="component" value="Unassembled WGS sequence"/>
</dbReference>
<protein>
    <submittedName>
        <fullName evidence="5">3D (Asp-Asp-Asp) domain-containing protein</fullName>
    </submittedName>
</protein>
<dbReference type="EMBL" id="FNOS01000003">
    <property type="protein sequence ID" value="SDX79500.1"/>
    <property type="molecule type" value="Genomic_DNA"/>
</dbReference>
<proteinExistence type="predicted"/>
<dbReference type="PANTHER" id="PTHR39160">
    <property type="entry name" value="CELL WALL-BINDING PROTEIN YOCH"/>
    <property type="match status" value="1"/>
</dbReference>
<dbReference type="SUPFAM" id="SSF54106">
    <property type="entry name" value="LysM domain"/>
    <property type="match status" value="2"/>
</dbReference>
<feature type="region of interest" description="Disordered" evidence="2">
    <location>
        <begin position="128"/>
        <end position="167"/>
    </location>
</feature>
<dbReference type="CDD" id="cd00118">
    <property type="entry name" value="LysM"/>
    <property type="match status" value="2"/>
</dbReference>
<reference evidence="5 6" key="1">
    <citation type="submission" date="2016-10" db="EMBL/GenBank/DDBJ databases">
        <authorList>
            <person name="Varghese N."/>
            <person name="Submissions S."/>
        </authorList>
    </citation>
    <scope>NUCLEOTIDE SEQUENCE [LARGE SCALE GENOMIC DNA]</scope>
    <source>
        <strain evidence="5 6">DSM 20748</strain>
    </source>
</reference>
<dbReference type="Pfam" id="PF06725">
    <property type="entry name" value="3D"/>
    <property type="match status" value="1"/>
</dbReference>
<keyword evidence="6" id="KW-1185">Reference proteome</keyword>
<dbReference type="InterPro" id="IPR059180">
    <property type="entry name" value="3D_YorM"/>
</dbReference>
<keyword evidence="1 3" id="KW-0732">Signal</keyword>
<organism evidence="5 6">
    <name type="scientific">Salimicrobium album</name>
    <dbReference type="NCBI Taxonomy" id="50717"/>
    <lineage>
        <taxon>Bacteria</taxon>
        <taxon>Bacillati</taxon>
        <taxon>Bacillota</taxon>
        <taxon>Bacilli</taxon>
        <taxon>Bacillales</taxon>
        <taxon>Bacillaceae</taxon>
        <taxon>Salimicrobium</taxon>
    </lineage>
</organism>
<dbReference type="RefSeq" id="WP_093106454.1">
    <property type="nucleotide sequence ID" value="NZ_FNOS01000003.1"/>
</dbReference>
<dbReference type="InterPro" id="IPR036908">
    <property type="entry name" value="RlpA-like_sf"/>
</dbReference>
<dbReference type="PROSITE" id="PS51782">
    <property type="entry name" value="LYSM"/>
    <property type="match status" value="2"/>
</dbReference>
<dbReference type="Gene3D" id="2.40.40.10">
    <property type="entry name" value="RlpA-like domain"/>
    <property type="match status" value="1"/>
</dbReference>
<accession>A0A1H3ELM0</accession>
<evidence type="ECO:0000256" key="2">
    <source>
        <dbReference type="SAM" id="MobiDB-lite"/>
    </source>
</evidence>
<name>A0A1H3ELM0_9BACI</name>
<dbReference type="CDD" id="cd14667">
    <property type="entry name" value="3D_containing_proteins"/>
    <property type="match status" value="1"/>
</dbReference>
<sequence length="265" mass="27473">MKKQMITLATTAALTGAFATTVSAEEYNVNSGDTLWSISQQNNVSVSQLKSWNNLSSNLIFPNQSLTVSGQASASDNGSSNQASESNTYTVKSGDTIYSIGKKHGASVSQIKSWNNLSSNLIHPGDQLSVGGSTAVKSESSSNNTASEESNTTASSSASSEESSSQGDVVKQFTAEATAYTAYCAGCSGTTATGQDLRANPNQKVIAVDPDVIPLGSKVWVEGYGTAIAGDVGGAIKGNRIDVFMPSNSDALDFGRRNVTVKVLD</sequence>
<feature type="compositionally biased region" description="Low complexity" evidence="2">
    <location>
        <begin position="138"/>
        <end position="165"/>
    </location>
</feature>
<evidence type="ECO:0000313" key="5">
    <source>
        <dbReference type="EMBL" id="SDX79500.1"/>
    </source>
</evidence>
<evidence type="ECO:0000256" key="1">
    <source>
        <dbReference type="ARBA" id="ARBA00022729"/>
    </source>
</evidence>
<dbReference type="InterPro" id="IPR018392">
    <property type="entry name" value="LysM"/>
</dbReference>
<comment type="caution">
    <text evidence="5">The sequence shown here is derived from an EMBL/GenBank/DDBJ whole genome shotgun (WGS) entry which is preliminary data.</text>
</comment>
<dbReference type="InterPro" id="IPR036779">
    <property type="entry name" value="LysM_dom_sf"/>
</dbReference>
<evidence type="ECO:0000259" key="4">
    <source>
        <dbReference type="PROSITE" id="PS51782"/>
    </source>
</evidence>
<dbReference type="InterPro" id="IPR051933">
    <property type="entry name" value="Resuscitation_pf_RpfB"/>
</dbReference>
<dbReference type="SUPFAM" id="SSF50685">
    <property type="entry name" value="Barwin-like endoglucanases"/>
    <property type="match status" value="1"/>
</dbReference>
<dbReference type="PANTHER" id="PTHR39160:SF6">
    <property type="entry name" value="CELL WALL-BINDING PROTEIN YOCH"/>
    <property type="match status" value="1"/>
</dbReference>
<dbReference type="Gene3D" id="3.10.350.10">
    <property type="entry name" value="LysM domain"/>
    <property type="match status" value="2"/>
</dbReference>
<gene>
    <name evidence="5" type="ORF">SAMN04488081_1283</name>
</gene>